<sequence>MYYRIKNSINIDLFKSIKTMPLNVIKLDLTFTRVRLKTGEELIQIYSAIPSSISSIKLSTNVFNARIFAELSQALNAIPPSLLNWVALYVSQNNLDTKELTKEIKEIFPNNKLY</sequence>
<dbReference type="AlphaFoldDB" id="A0A378K9H0"/>
<keyword evidence="2" id="KW-1185">Reference proteome</keyword>
<proteinExistence type="predicted"/>
<dbReference type="SUPFAM" id="SSF52047">
    <property type="entry name" value="RNI-like"/>
    <property type="match status" value="1"/>
</dbReference>
<dbReference type="Proteomes" id="UP000254794">
    <property type="component" value="Unassembled WGS sequence"/>
</dbReference>
<dbReference type="InterPro" id="IPR032675">
    <property type="entry name" value="LRR_dom_sf"/>
</dbReference>
<evidence type="ECO:0000313" key="1">
    <source>
        <dbReference type="EMBL" id="STX81356.1"/>
    </source>
</evidence>
<reference evidence="1 2" key="1">
    <citation type="submission" date="2018-06" db="EMBL/GenBank/DDBJ databases">
        <authorList>
            <consortium name="Pathogen Informatics"/>
            <person name="Doyle S."/>
        </authorList>
    </citation>
    <scope>NUCLEOTIDE SEQUENCE [LARGE SCALE GENOMIC DNA]</scope>
    <source>
        <strain evidence="1 2">NCTC13316</strain>
    </source>
</reference>
<dbReference type="Gene3D" id="3.80.10.10">
    <property type="entry name" value="Ribonuclease Inhibitor"/>
    <property type="match status" value="1"/>
</dbReference>
<organism evidence="1 2">
    <name type="scientific">Legionella busanensis</name>
    <dbReference type="NCBI Taxonomy" id="190655"/>
    <lineage>
        <taxon>Bacteria</taxon>
        <taxon>Pseudomonadati</taxon>
        <taxon>Pseudomonadota</taxon>
        <taxon>Gammaproteobacteria</taxon>
        <taxon>Legionellales</taxon>
        <taxon>Legionellaceae</taxon>
        <taxon>Legionella</taxon>
    </lineage>
</organism>
<accession>A0A378K9H0</accession>
<gene>
    <name evidence="1" type="ORF">NCTC13316_03225</name>
</gene>
<name>A0A378K9H0_9GAMM</name>
<dbReference type="EMBL" id="UGOD01000003">
    <property type="protein sequence ID" value="STX81356.1"/>
    <property type="molecule type" value="Genomic_DNA"/>
</dbReference>
<protein>
    <submittedName>
        <fullName evidence="1">Leucine-rich repeat-containing protein (Substrate of the Dot/Icm secretion system)</fullName>
    </submittedName>
</protein>
<dbReference type="RefSeq" id="WP_115332749.1">
    <property type="nucleotide sequence ID" value="NZ_CAAAHP010000010.1"/>
</dbReference>
<evidence type="ECO:0000313" key="2">
    <source>
        <dbReference type="Proteomes" id="UP000254794"/>
    </source>
</evidence>